<sequence length="156" mass="18766">MEEEAKKYYIIRGLKENRAKEIQLQSCSNIEELKEKMKLLDIQEKSKSSKNEVIYPKYPMNYHTNQFAHTQQYGGWNWRSDQSQHPDTITNTRYKVYSPQFPSPYHHSSFSLQRPTLYPRNQRFPQRPTVLRPNAPTFYPRQRTQNNNTVFQPHQT</sequence>
<feature type="compositionally biased region" description="Polar residues" evidence="1">
    <location>
        <begin position="142"/>
        <end position="156"/>
    </location>
</feature>
<comment type="caution">
    <text evidence="2">The sequence shown here is derived from an EMBL/GenBank/DDBJ whole genome shotgun (WGS) entry which is preliminary data.</text>
</comment>
<gene>
    <name evidence="2" type="ORF">TNCV_244451</name>
</gene>
<dbReference type="Proteomes" id="UP000887159">
    <property type="component" value="Unassembled WGS sequence"/>
</dbReference>
<evidence type="ECO:0000313" key="3">
    <source>
        <dbReference type="Proteomes" id="UP000887159"/>
    </source>
</evidence>
<name>A0A8X6V2C5_TRICX</name>
<dbReference type="EMBL" id="BMAU01021193">
    <property type="protein sequence ID" value="GFX96658.1"/>
    <property type="molecule type" value="Genomic_DNA"/>
</dbReference>
<accession>A0A8X6V2C5</accession>
<evidence type="ECO:0000256" key="1">
    <source>
        <dbReference type="SAM" id="MobiDB-lite"/>
    </source>
</evidence>
<proteinExistence type="predicted"/>
<evidence type="ECO:0000313" key="2">
    <source>
        <dbReference type="EMBL" id="GFX96658.1"/>
    </source>
</evidence>
<keyword evidence="3" id="KW-1185">Reference proteome</keyword>
<dbReference type="AlphaFoldDB" id="A0A8X6V2C5"/>
<organism evidence="2 3">
    <name type="scientific">Trichonephila clavipes</name>
    <name type="common">Golden silk orbweaver</name>
    <name type="synonym">Nephila clavipes</name>
    <dbReference type="NCBI Taxonomy" id="2585209"/>
    <lineage>
        <taxon>Eukaryota</taxon>
        <taxon>Metazoa</taxon>
        <taxon>Ecdysozoa</taxon>
        <taxon>Arthropoda</taxon>
        <taxon>Chelicerata</taxon>
        <taxon>Arachnida</taxon>
        <taxon>Araneae</taxon>
        <taxon>Araneomorphae</taxon>
        <taxon>Entelegynae</taxon>
        <taxon>Araneoidea</taxon>
        <taxon>Nephilidae</taxon>
        <taxon>Trichonephila</taxon>
    </lineage>
</organism>
<protein>
    <submittedName>
        <fullName evidence="2">Uncharacterized protein</fullName>
    </submittedName>
</protein>
<reference evidence="2" key="1">
    <citation type="submission" date="2020-08" db="EMBL/GenBank/DDBJ databases">
        <title>Multicomponent nature underlies the extraordinary mechanical properties of spider dragline silk.</title>
        <authorList>
            <person name="Kono N."/>
            <person name="Nakamura H."/>
            <person name="Mori M."/>
            <person name="Yoshida Y."/>
            <person name="Ohtoshi R."/>
            <person name="Malay A.D."/>
            <person name="Moran D.A.P."/>
            <person name="Tomita M."/>
            <person name="Numata K."/>
            <person name="Arakawa K."/>
        </authorList>
    </citation>
    <scope>NUCLEOTIDE SEQUENCE</scope>
</reference>
<feature type="region of interest" description="Disordered" evidence="1">
    <location>
        <begin position="119"/>
        <end position="156"/>
    </location>
</feature>